<gene>
    <name evidence="1" type="ORF">F4820DRAFT_452031</name>
</gene>
<dbReference type="Proteomes" id="UP001497700">
    <property type="component" value="Unassembled WGS sequence"/>
</dbReference>
<protein>
    <submittedName>
        <fullName evidence="1">Uncharacterized protein</fullName>
    </submittedName>
</protein>
<evidence type="ECO:0000313" key="2">
    <source>
        <dbReference type="Proteomes" id="UP001497700"/>
    </source>
</evidence>
<proteinExistence type="predicted"/>
<reference evidence="1 2" key="1">
    <citation type="journal article" date="2022" name="New Phytol.">
        <title>Ecological generalism drives hyperdiversity of secondary metabolite gene clusters in xylarialean endophytes.</title>
        <authorList>
            <person name="Franco M.E.E."/>
            <person name="Wisecaver J.H."/>
            <person name="Arnold A.E."/>
            <person name="Ju Y.M."/>
            <person name="Slot J.C."/>
            <person name="Ahrendt S."/>
            <person name="Moore L.P."/>
            <person name="Eastman K.E."/>
            <person name="Scott K."/>
            <person name="Konkel Z."/>
            <person name="Mondo S.J."/>
            <person name="Kuo A."/>
            <person name="Hayes R.D."/>
            <person name="Haridas S."/>
            <person name="Andreopoulos B."/>
            <person name="Riley R."/>
            <person name="LaButti K."/>
            <person name="Pangilinan J."/>
            <person name="Lipzen A."/>
            <person name="Amirebrahimi M."/>
            <person name="Yan J."/>
            <person name="Adam C."/>
            <person name="Keymanesh K."/>
            <person name="Ng V."/>
            <person name="Louie K."/>
            <person name="Northen T."/>
            <person name="Drula E."/>
            <person name="Henrissat B."/>
            <person name="Hsieh H.M."/>
            <person name="Youens-Clark K."/>
            <person name="Lutzoni F."/>
            <person name="Miadlikowska J."/>
            <person name="Eastwood D.C."/>
            <person name="Hamelin R.C."/>
            <person name="Grigoriev I.V."/>
            <person name="U'Ren J.M."/>
        </authorList>
    </citation>
    <scope>NUCLEOTIDE SEQUENCE [LARGE SCALE GENOMIC DNA]</scope>
    <source>
        <strain evidence="1 2">CBS 119005</strain>
    </source>
</reference>
<comment type="caution">
    <text evidence="1">The sequence shown here is derived from an EMBL/GenBank/DDBJ whole genome shotgun (WGS) entry which is preliminary data.</text>
</comment>
<evidence type="ECO:0000313" key="1">
    <source>
        <dbReference type="EMBL" id="KAI4861339.1"/>
    </source>
</evidence>
<sequence>MNVEIESESEGEDKREGRTKSLIFLAAFSQGVLDGGLWRSSSLDIAKCEAKKRWPQVAKPDAMLSLGTGYQKDAMSSLSLNTIIDRALSRSFQSIVMDGEKFHTTSRQWDQKPEEPTRHCRLNAKLPSPLPALDYVHAIDTMRCETR</sequence>
<name>A0ACB9YPN2_9PEZI</name>
<organism evidence="1 2">
    <name type="scientific">Hypoxylon rubiginosum</name>
    <dbReference type="NCBI Taxonomy" id="110542"/>
    <lineage>
        <taxon>Eukaryota</taxon>
        <taxon>Fungi</taxon>
        <taxon>Dikarya</taxon>
        <taxon>Ascomycota</taxon>
        <taxon>Pezizomycotina</taxon>
        <taxon>Sordariomycetes</taxon>
        <taxon>Xylariomycetidae</taxon>
        <taxon>Xylariales</taxon>
        <taxon>Hypoxylaceae</taxon>
        <taxon>Hypoxylon</taxon>
    </lineage>
</organism>
<keyword evidence="2" id="KW-1185">Reference proteome</keyword>
<accession>A0ACB9YPN2</accession>
<dbReference type="EMBL" id="MU393555">
    <property type="protein sequence ID" value="KAI4861339.1"/>
    <property type="molecule type" value="Genomic_DNA"/>
</dbReference>